<dbReference type="InterPro" id="IPR036249">
    <property type="entry name" value="Thioredoxin-like_sf"/>
</dbReference>
<feature type="domain" description="GST N-terminal" evidence="1">
    <location>
        <begin position="1"/>
        <end position="83"/>
    </location>
</feature>
<dbReference type="Proteomes" id="UP001196870">
    <property type="component" value="Unassembled WGS sequence"/>
</dbReference>
<dbReference type="Gene3D" id="3.40.30.10">
    <property type="entry name" value="Glutaredoxin"/>
    <property type="match status" value="1"/>
</dbReference>
<keyword evidence="4" id="KW-1185">Reference proteome</keyword>
<dbReference type="SUPFAM" id="SSF47616">
    <property type="entry name" value="GST C-terminal domain-like"/>
    <property type="match status" value="1"/>
</dbReference>
<dbReference type="SUPFAM" id="SSF52833">
    <property type="entry name" value="Thioredoxin-like"/>
    <property type="match status" value="1"/>
</dbReference>
<dbReference type="PANTHER" id="PTHR44051">
    <property type="entry name" value="GLUTATHIONE S-TRANSFERASE-RELATED"/>
    <property type="match status" value="1"/>
</dbReference>
<evidence type="ECO:0000313" key="3">
    <source>
        <dbReference type="EMBL" id="MBR0669347.1"/>
    </source>
</evidence>
<dbReference type="InterPro" id="IPR040079">
    <property type="entry name" value="Glutathione_S-Trfase"/>
</dbReference>
<dbReference type="InterPro" id="IPR010987">
    <property type="entry name" value="Glutathione-S-Trfase_C-like"/>
</dbReference>
<dbReference type="Pfam" id="PF00043">
    <property type="entry name" value="GST_C"/>
    <property type="match status" value="1"/>
</dbReference>
<dbReference type="PROSITE" id="PS50405">
    <property type="entry name" value="GST_CTER"/>
    <property type="match status" value="1"/>
</dbReference>
<dbReference type="InterPro" id="IPR004045">
    <property type="entry name" value="Glutathione_S-Trfase_N"/>
</dbReference>
<dbReference type="PROSITE" id="PS50404">
    <property type="entry name" value="GST_NTER"/>
    <property type="match status" value="1"/>
</dbReference>
<dbReference type="Pfam" id="PF13417">
    <property type="entry name" value="GST_N_3"/>
    <property type="match status" value="1"/>
</dbReference>
<evidence type="ECO:0000259" key="2">
    <source>
        <dbReference type="PROSITE" id="PS50405"/>
    </source>
</evidence>
<evidence type="ECO:0000313" key="4">
    <source>
        <dbReference type="Proteomes" id="UP001196870"/>
    </source>
</evidence>
<dbReference type="CDD" id="cd00570">
    <property type="entry name" value="GST_N_family"/>
    <property type="match status" value="1"/>
</dbReference>
<dbReference type="Gene3D" id="1.20.1050.10">
    <property type="match status" value="1"/>
</dbReference>
<dbReference type="CDD" id="cd00299">
    <property type="entry name" value="GST_C_family"/>
    <property type="match status" value="1"/>
</dbReference>
<dbReference type="SFLD" id="SFLDS00019">
    <property type="entry name" value="Glutathione_Transferase_(cytos"/>
    <property type="match status" value="1"/>
</dbReference>
<dbReference type="InterPro" id="IPR036282">
    <property type="entry name" value="Glutathione-S-Trfase_C_sf"/>
</dbReference>
<organism evidence="3 4">
    <name type="scientific">Plastoroseomonas hellenica</name>
    <dbReference type="NCBI Taxonomy" id="2687306"/>
    <lineage>
        <taxon>Bacteria</taxon>
        <taxon>Pseudomonadati</taxon>
        <taxon>Pseudomonadota</taxon>
        <taxon>Alphaproteobacteria</taxon>
        <taxon>Acetobacterales</taxon>
        <taxon>Acetobacteraceae</taxon>
        <taxon>Plastoroseomonas</taxon>
    </lineage>
</organism>
<proteinExistence type="predicted"/>
<dbReference type="EMBL" id="JAAGBB010000101">
    <property type="protein sequence ID" value="MBR0669347.1"/>
    <property type="molecule type" value="Genomic_DNA"/>
</dbReference>
<accession>A0ABS5F9V9</accession>
<dbReference type="InterPro" id="IPR004046">
    <property type="entry name" value="GST_C"/>
</dbReference>
<dbReference type="RefSeq" id="WP_211858303.1">
    <property type="nucleotide sequence ID" value="NZ_JAAGBB010000101.1"/>
</dbReference>
<name>A0ABS5F9V9_9PROT</name>
<reference evidence="4" key="1">
    <citation type="journal article" date="2021" name="Syst. Appl. Microbiol.">
        <title>Roseomonas hellenica sp. nov., isolated from roots of wild-growing Alkanna tinctoria.</title>
        <authorList>
            <person name="Rat A."/>
            <person name="Naranjo H.D."/>
            <person name="Lebbe L."/>
            <person name="Cnockaert M."/>
            <person name="Krigas N."/>
            <person name="Grigoriadou K."/>
            <person name="Maloupa E."/>
            <person name="Willems A."/>
        </authorList>
    </citation>
    <scope>NUCLEOTIDE SEQUENCE [LARGE SCALE GENOMIC DNA]</scope>
    <source>
        <strain evidence="4">LMG 31523</strain>
    </source>
</reference>
<sequence>MALVLYLHPLASFCQKVLIALHENGTAFEPRLVDLMDAGDSARFLDIWPLGKIPILRDEARDRTIPETTIIIEYLEQHHPGARPLLPEDPAARLEARLWDRFHDLHVQAPMQKIVTDRLRPEDEQDRRGVAEARATLRTAYAMLERQMADRRWAAGDGFSLADCAAAPALFYAGIVEPFPPAHPHLAAYFDRLVERPSVRRVIEGARPYFPMFPFATMIPARFLAADKEAR</sequence>
<protein>
    <submittedName>
        <fullName evidence="3">Glutathione S-transferase family protein</fullName>
    </submittedName>
</protein>
<evidence type="ECO:0000259" key="1">
    <source>
        <dbReference type="PROSITE" id="PS50404"/>
    </source>
</evidence>
<dbReference type="SFLD" id="SFLDG00358">
    <property type="entry name" value="Main_(cytGST)"/>
    <property type="match status" value="1"/>
</dbReference>
<feature type="domain" description="GST C-terminal" evidence="2">
    <location>
        <begin position="89"/>
        <end position="215"/>
    </location>
</feature>
<comment type="caution">
    <text evidence="3">The sequence shown here is derived from an EMBL/GenBank/DDBJ whole genome shotgun (WGS) entry which is preliminary data.</text>
</comment>
<gene>
    <name evidence="3" type="ORF">GXW71_33670</name>
</gene>
<dbReference type="PANTHER" id="PTHR44051:SF8">
    <property type="entry name" value="GLUTATHIONE S-TRANSFERASE GSTA"/>
    <property type="match status" value="1"/>
</dbReference>